<feature type="binding site" description="axial binding residue" evidence="9">
    <location>
        <position position="444"/>
    </location>
    <ligand>
        <name>heme</name>
        <dbReference type="ChEBI" id="CHEBI:30413"/>
    </ligand>
    <ligandPart>
        <name>Fe</name>
        <dbReference type="ChEBI" id="CHEBI:18248"/>
    </ligandPart>
</feature>
<comment type="similarity">
    <text evidence="3 10">Belongs to the cytochrome P450 family.</text>
</comment>
<dbReference type="GO" id="GO:0020037">
    <property type="term" value="F:heme binding"/>
    <property type="evidence" value="ECO:0007669"/>
    <property type="project" value="InterPro"/>
</dbReference>
<keyword evidence="5 9" id="KW-0479">Metal-binding</keyword>
<reference evidence="11" key="2">
    <citation type="submission" date="2020-04" db="EMBL/GenBank/DDBJ databases">
        <authorList>
            <person name="Yang Y."/>
        </authorList>
    </citation>
    <scope>NUCLEOTIDE SEQUENCE</scope>
    <source>
        <tissue evidence="11">Antennae</tissue>
    </source>
</reference>
<dbReference type="EMBL" id="MT386896">
    <property type="protein sequence ID" value="QLI62180.1"/>
    <property type="molecule type" value="mRNA"/>
</dbReference>
<dbReference type="InterPro" id="IPR050196">
    <property type="entry name" value="Cytochrome_P450_Monoox"/>
</dbReference>
<dbReference type="Pfam" id="PF00067">
    <property type="entry name" value="p450"/>
    <property type="match status" value="1"/>
</dbReference>
<dbReference type="AlphaFoldDB" id="A0A7D5UMT7"/>
<comment type="cofactor">
    <cofactor evidence="1 9">
        <name>heme</name>
        <dbReference type="ChEBI" id="CHEBI:30413"/>
    </cofactor>
</comment>
<accession>A0A7D5UMT7</accession>
<dbReference type="InterPro" id="IPR017972">
    <property type="entry name" value="Cyt_P450_CS"/>
</dbReference>
<keyword evidence="7 9" id="KW-0408">Iron</keyword>
<evidence type="ECO:0000256" key="2">
    <source>
        <dbReference type="ARBA" id="ARBA00003690"/>
    </source>
</evidence>
<dbReference type="SUPFAM" id="SSF48264">
    <property type="entry name" value="Cytochrome P450"/>
    <property type="match status" value="1"/>
</dbReference>
<dbReference type="GO" id="GO:0005506">
    <property type="term" value="F:iron ion binding"/>
    <property type="evidence" value="ECO:0007669"/>
    <property type="project" value="InterPro"/>
</dbReference>
<evidence type="ECO:0000256" key="9">
    <source>
        <dbReference type="PIRSR" id="PIRSR602401-1"/>
    </source>
</evidence>
<reference evidence="11" key="1">
    <citation type="journal article" date="2019" name="Sci. Rep.">
        <title>Antennal transcriptome analyses and olfactory protein identification in an important wood-boring moth pest, Streltzoviella insularis (Lepidoptera: Cossidae).</title>
        <authorList>
            <person name="Yang Y"/>
            <person name="Li W"/>
            <person name="Tao J Zong.S."/>
        </authorList>
    </citation>
    <scope>NUCLEOTIDE SEQUENCE</scope>
    <source>
        <tissue evidence="11">Antennae</tissue>
    </source>
</reference>
<dbReference type="GO" id="GO:0016705">
    <property type="term" value="F:oxidoreductase activity, acting on paired donors, with incorporation or reduction of molecular oxygen"/>
    <property type="evidence" value="ECO:0007669"/>
    <property type="project" value="InterPro"/>
</dbReference>
<evidence type="ECO:0000256" key="8">
    <source>
        <dbReference type="ARBA" id="ARBA00023033"/>
    </source>
</evidence>
<dbReference type="PRINTS" id="PR00385">
    <property type="entry name" value="P450"/>
</dbReference>
<dbReference type="CDD" id="cd20628">
    <property type="entry name" value="CYP4"/>
    <property type="match status" value="1"/>
</dbReference>
<keyword evidence="8 10" id="KW-0503">Monooxygenase</keyword>
<evidence type="ECO:0000256" key="10">
    <source>
        <dbReference type="RuleBase" id="RU000461"/>
    </source>
</evidence>
<keyword evidence="4 9" id="KW-0349">Heme</keyword>
<evidence type="ECO:0000256" key="3">
    <source>
        <dbReference type="ARBA" id="ARBA00010617"/>
    </source>
</evidence>
<dbReference type="PANTHER" id="PTHR24291:SF105">
    <property type="entry name" value="CYTOCHROME P450 4P1-RELATED"/>
    <property type="match status" value="1"/>
</dbReference>
<evidence type="ECO:0000313" key="11">
    <source>
        <dbReference type="EMBL" id="QLI62180.1"/>
    </source>
</evidence>
<dbReference type="GO" id="GO:0004497">
    <property type="term" value="F:monooxygenase activity"/>
    <property type="evidence" value="ECO:0007669"/>
    <property type="project" value="UniProtKB-KW"/>
</dbReference>
<dbReference type="PANTHER" id="PTHR24291">
    <property type="entry name" value="CYTOCHROME P450 FAMILY 4"/>
    <property type="match status" value="1"/>
</dbReference>
<keyword evidence="6 10" id="KW-0560">Oxidoreductase</keyword>
<organism evidence="11">
    <name type="scientific">Streltzoviella insularis</name>
    <dbReference type="NCBI Taxonomy" id="1206366"/>
    <lineage>
        <taxon>Eukaryota</taxon>
        <taxon>Metazoa</taxon>
        <taxon>Ecdysozoa</taxon>
        <taxon>Arthropoda</taxon>
        <taxon>Hexapoda</taxon>
        <taxon>Insecta</taxon>
        <taxon>Pterygota</taxon>
        <taxon>Neoptera</taxon>
        <taxon>Endopterygota</taxon>
        <taxon>Lepidoptera</taxon>
        <taxon>Glossata</taxon>
        <taxon>Ditrysia</taxon>
        <taxon>Cossoidea</taxon>
        <taxon>Cossidae</taxon>
        <taxon>Cossinae</taxon>
        <taxon>Streltzoviella</taxon>
    </lineage>
</organism>
<protein>
    <submittedName>
        <fullName evidence="11">Cytochrome P450 31</fullName>
    </submittedName>
</protein>
<dbReference type="PRINTS" id="PR00463">
    <property type="entry name" value="EP450I"/>
</dbReference>
<dbReference type="InterPro" id="IPR036396">
    <property type="entry name" value="Cyt_P450_sf"/>
</dbReference>
<evidence type="ECO:0000256" key="1">
    <source>
        <dbReference type="ARBA" id="ARBA00001971"/>
    </source>
</evidence>
<comment type="function">
    <text evidence="2">May be involved in the metabolism of insect hormones and in the breakdown of synthetic insecticides.</text>
</comment>
<evidence type="ECO:0000256" key="5">
    <source>
        <dbReference type="ARBA" id="ARBA00022723"/>
    </source>
</evidence>
<dbReference type="PROSITE" id="PS00086">
    <property type="entry name" value="CYTOCHROME_P450"/>
    <property type="match status" value="1"/>
</dbReference>
<dbReference type="InterPro" id="IPR002401">
    <property type="entry name" value="Cyt_P450_E_grp-I"/>
</dbReference>
<proteinExistence type="evidence at transcript level"/>
<name>A0A7D5UMT7_9NEOP</name>
<dbReference type="Gene3D" id="1.10.630.10">
    <property type="entry name" value="Cytochrome P450"/>
    <property type="match status" value="1"/>
</dbReference>
<evidence type="ECO:0000256" key="6">
    <source>
        <dbReference type="ARBA" id="ARBA00023002"/>
    </source>
</evidence>
<evidence type="ECO:0000256" key="7">
    <source>
        <dbReference type="ARBA" id="ARBA00023004"/>
    </source>
</evidence>
<evidence type="ECO:0000256" key="4">
    <source>
        <dbReference type="ARBA" id="ARBA00022617"/>
    </source>
</evidence>
<sequence>MLCEVFLAVFTVYSLWKLFLNEKEHPLDRVPGPPPKPLFGNALDLMFASPRELFIILRQYAKDYGDKFVLRIFSKRIIQINGPKEIEIVLSHSRNITKSKHYVFLRPWLGTGLLVTTGSKWHTRRKILTPTFHFNILKNFATVMEEKSRHMVELLKAKYNDTEVDLMPFISDFTLYIICETAMGTQLDFDKSEAAVTYKNAVLDMGGYVLNRTTKVWLQNEFIFKKLNIGRQFATCLNKIHSFVDNVIMERKKNSNQSNKNDVTKALDEEVIGGKRRLALLDLLLEAESKGEINLEGIREEVNTFMFAGLDTTATAMTFGLMLLADHEDVQERIYEECQEIFGDSDRTPSMTDLAQMKYLEAVIKETLRLYPSAPFIARRITEDFMMGDVLVPKGTEVGIHIYDLHHRADLYPDPEVFKPERFLNGELRHPYAFVPFSAGPRNCLGQRFAMQEMKCILSEICRNFALVPRQKGYRPALIVDMVLRPIEPIYVKFVRRQK</sequence>
<dbReference type="InterPro" id="IPR001128">
    <property type="entry name" value="Cyt_P450"/>
</dbReference>